<evidence type="ECO:0000256" key="3">
    <source>
        <dbReference type="ARBA" id="ARBA00022475"/>
    </source>
</evidence>
<dbReference type="InterPro" id="IPR056953">
    <property type="entry name" value="CUT_N"/>
</dbReference>
<dbReference type="PROSITE" id="PS51034">
    <property type="entry name" value="ZP_2"/>
    <property type="match status" value="1"/>
</dbReference>
<feature type="chain" id="PRO_5010495861" evidence="9">
    <location>
        <begin position="19"/>
        <end position="438"/>
    </location>
</feature>
<dbReference type="RefSeq" id="XP_003372580.1">
    <property type="nucleotide sequence ID" value="XM_003372532.1"/>
</dbReference>
<organism evidence="11 12">
    <name type="scientific">Trichinella spiralis</name>
    <name type="common">Trichina worm</name>
    <dbReference type="NCBI Taxonomy" id="6334"/>
    <lineage>
        <taxon>Eukaryota</taxon>
        <taxon>Metazoa</taxon>
        <taxon>Ecdysozoa</taxon>
        <taxon>Nematoda</taxon>
        <taxon>Enoplea</taxon>
        <taxon>Dorylaimia</taxon>
        <taxon>Trichinellida</taxon>
        <taxon>Trichinellidae</taxon>
        <taxon>Trichinella</taxon>
    </lineage>
</organism>
<evidence type="ECO:0000256" key="5">
    <source>
        <dbReference type="ARBA" id="ARBA00022729"/>
    </source>
</evidence>
<dbReference type="AlphaFoldDB" id="E5SUQ8"/>
<keyword evidence="3" id="KW-1003">Cell membrane</keyword>
<dbReference type="InterPro" id="IPR001507">
    <property type="entry name" value="ZP_dom"/>
</dbReference>
<reference evidence="11 12" key="1">
    <citation type="submission" date="2015-01" db="EMBL/GenBank/DDBJ databases">
        <title>Evolution of Trichinella species and genotypes.</title>
        <authorList>
            <person name="Korhonen P.K."/>
            <person name="Edoardo P."/>
            <person name="Giuseppe L.R."/>
            <person name="Gasser R.B."/>
        </authorList>
    </citation>
    <scope>NUCLEOTIDE SEQUENCE [LARGE SCALE GENOMIC DNA]</scope>
    <source>
        <strain evidence="11">ISS3</strain>
    </source>
</reference>
<comment type="caution">
    <text evidence="11">The sequence shown here is derived from an EMBL/GenBank/DDBJ whole genome shotgun (WGS) entry which is preliminary data.</text>
</comment>
<dbReference type="SMART" id="SM00241">
    <property type="entry name" value="ZP"/>
    <property type="match status" value="1"/>
</dbReference>
<gene>
    <name evidence="11" type="primary">cut-1</name>
    <name evidence="11" type="ORF">T01_13973</name>
</gene>
<evidence type="ECO:0000256" key="7">
    <source>
        <dbReference type="ARBA" id="ARBA00023136"/>
    </source>
</evidence>
<dbReference type="InterPro" id="IPR051962">
    <property type="entry name" value="Cuticlin"/>
</dbReference>
<dbReference type="GO" id="GO:0042302">
    <property type="term" value="F:structural constituent of cuticle"/>
    <property type="evidence" value="ECO:0007669"/>
    <property type="project" value="UniProtKB-KW"/>
</dbReference>
<dbReference type="OMA" id="YMEPDSI"/>
<dbReference type="InParanoid" id="E5SUQ8"/>
<keyword evidence="5 9" id="KW-0732">Signal</keyword>
<dbReference type="eggNOG" id="ENOG502R7US">
    <property type="taxonomic scope" value="Eukaryota"/>
</dbReference>
<dbReference type="PANTHER" id="PTHR22907">
    <property type="entry name" value="GH04558P"/>
    <property type="match status" value="1"/>
</dbReference>
<evidence type="ECO:0000256" key="1">
    <source>
        <dbReference type="ARBA" id="ARBA00004251"/>
    </source>
</evidence>
<dbReference type="Pfam" id="PF25301">
    <property type="entry name" value="CUT_C"/>
    <property type="match status" value="1"/>
</dbReference>
<dbReference type="KEGG" id="tsp:Tsp_10337"/>
<dbReference type="PANTHER" id="PTHR22907:SF54">
    <property type="entry name" value="GH04558P"/>
    <property type="match status" value="1"/>
</dbReference>
<dbReference type="STRING" id="6334.E5SUQ8"/>
<evidence type="ECO:0000313" key="12">
    <source>
        <dbReference type="Proteomes" id="UP000054776"/>
    </source>
</evidence>
<evidence type="ECO:0000256" key="4">
    <source>
        <dbReference type="ARBA" id="ARBA00022692"/>
    </source>
</evidence>
<sequence>MLQLTFVCFLLLPLSVVGLLPINDVIGEPAVECGEREIRVSVRTSKPFHGRMFIRGNSQRAECAKDFTQTRLSSHENATQVQMTLDYNACGTERIRSLSPKGVTYASTVVLQFHKIFITHGDKSFHIRCFYAELDATVTSQFEVGHIPTTSIEMTMDPPKCSYTVRSNSFNGPVVRSAKVGDEVFHRWECTGNNGNFRFRPFHCQTINSTHFHIRADIYGMLVHSCFVEDQQGRNTEIVDRDGCSTDRELLPELLYNNDLGLAYARTEVFKYPDYSFVHFKCQIKICNKLNDGCRGLSPPSCDARRESRFKRRSIHPGPQQISIDVITPDILVIDSEDVDFNTNGHQPLTTTPQVATSLEGSWLKSEIFSSQQPSTTCNSEYIMFCVMISILSILVASTFFILYLYMRKSCAERSISEENLHNYFSANSIDQLTKRIG</sequence>
<dbReference type="GO" id="GO:0005886">
    <property type="term" value="C:plasma membrane"/>
    <property type="evidence" value="ECO:0007669"/>
    <property type="project" value="UniProtKB-SubCell"/>
</dbReference>
<dbReference type="OrthoDB" id="6139674at2759"/>
<keyword evidence="12" id="KW-1185">Reference proteome</keyword>
<keyword evidence="2" id="KW-0193">Cuticle</keyword>
<evidence type="ECO:0000313" key="11">
    <source>
        <dbReference type="EMBL" id="KRY31691.1"/>
    </source>
</evidence>
<protein>
    <submittedName>
        <fullName evidence="11">Cuticlin-1</fullName>
    </submittedName>
</protein>
<evidence type="ECO:0000256" key="6">
    <source>
        <dbReference type="ARBA" id="ARBA00022989"/>
    </source>
</evidence>
<dbReference type="EMBL" id="JYDH01000113">
    <property type="protein sequence ID" value="KRY31691.1"/>
    <property type="molecule type" value="Genomic_DNA"/>
</dbReference>
<dbReference type="HOGENOM" id="CLU_037896_1_1_1"/>
<name>E5SUQ8_TRISP</name>
<accession>E5SUQ8</accession>
<keyword evidence="6 8" id="KW-1133">Transmembrane helix</keyword>
<comment type="subcellular location">
    <subcellularLocation>
        <location evidence="1">Cell membrane</location>
        <topology evidence="1">Single-pass type I membrane protein</topology>
    </subcellularLocation>
</comment>
<keyword evidence="4 8" id="KW-0812">Transmembrane</keyword>
<feature type="signal peptide" evidence="9">
    <location>
        <begin position="1"/>
        <end position="18"/>
    </location>
</feature>
<evidence type="ECO:0000256" key="8">
    <source>
        <dbReference type="SAM" id="Phobius"/>
    </source>
</evidence>
<evidence type="ECO:0000256" key="2">
    <source>
        <dbReference type="ARBA" id="ARBA00022460"/>
    </source>
</evidence>
<dbReference type="Proteomes" id="UP000054776">
    <property type="component" value="Unassembled WGS sequence"/>
</dbReference>
<evidence type="ECO:0000256" key="9">
    <source>
        <dbReference type="SAM" id="SignalP"/>
    </source>
</evidence>
<keyword evidence="7 8" id="KW-0472">Membrane</keyword>
<dbReference type="InterPro" id="IPR057475">
    <property type="entry name" value="CUT_C"/>
</dbReference>
<feature type="transmembrane region" description="Helical" evidence="8">
    <location>
        <begin position="382"/>
        <end position="406"/>
    </location>
</feature>
<evidence type="ECO:0000259" key="10">
    <source>
        <dbReference type="PROSITE" id="PS51034"/>
    </source>
</evidence>
<dbReference type="Pfam" id="PF25057">
    <property type="entry name" value="CUT_N"/>
    <property type="match status" value="1"/>
</dbReference>
<proteinExistence type="predicted"/>
<feature type="domain" description="ZP" evidence="10">
    <location>
        <begin position="32"/>
        <end position="301"/>
    </location>
</feature>